<dbReference type="RefSeq" id="WP_154545942.1">
    <property type="nucleotide sequence ID" value="NZ_VULO01000011.1"/>
</dbReference>
<keyword evidence="4" id="KW-1185">Reference proteome</keyword>
<protein>
    <recommendedName>
        <fullName evidence="2">CT398-like coiled coil hairpin domain-containing protein</fullName>
    </recommendedName>
</protein>
<dbReference type="EMBL" id="VULO01000011">
    <property type="protein sequence ID" value="MSS85050.1"/>
    <property type="molecule type" value="Genomic_DNA"/>
</dbReference>
<evidence type="ECO:0000313" key="3">
    <source>
        <dbReference type="EMBL" id="MSS85050.1"/>
    </source>
</evidence>
<gene>
    <name evidence="3" type="ORF">FYJ24_09800</name>
</gene>
<evidence type="ECO:0000259" key="2">
    <source>
        <dbReference type="Pfam" id="PF24481"/>
    </source>
</evidence>
<dbReference type="Gene3D" id="1.10.287.1490">
    <property type="match status" value="1"/>
</dbReference>
<dbReference type="Pfam" id="PF24481">
    <property type="entry name" value="CT398_CC"/>
    <property type="match status" value="1"/>
</dbReference>
<feature type="domain" description="CT398-like coiled coil hairpin" evidence="2">
    <location>
        <begin position="14"/>
        <end position="191"/>
    </location>
</feature>
<sequence length="243" mass="27320">MKALPLEQSHLLELQQTDLAIAKAAHEYRGNPLHEEIRQLQGRAEDLRAATVAFEADLQACGRKTRGIEDEIEKVRSRRELQQDRLEQGKVPMRDMSALQHEIAQMDVRISDLENELLEAMGEGEEIEAKILTSHASAEAITADLEAAQAALAQFGTEIQARVDELRARRDQLIELIPEPVVKEYQRLQSRLGVSVVIEVKDGRPLSSPVDFSLAELAEIAATPKDHIYLSDDYEYMVVRTES</sequence>
<evidence type="ECO:0000256" key="1">
    <source>
        <dbReference type="SAM" id="Coils"/>
    </source>
</evidence>
<name>A0A6N7VVP3_9ACTO</name>
<feature type="coiled-coil region" evidence="1">
    <location>
        <begin position="96"/>
        <end position="130"/>
    </location>
</feature>
<organism evidence="3 4">
    <name type="scientific">Scrofimicrobium canadense</name>
    <dbReference type="NCBI Taxonomy" id="2652290"/>
    <lineage>
        <taxon>Bacteria</taxon>
        <taxon>Bacillati</taxon>
        <taxon>Actinomycetota</taxon>
        <taxon>Actinomycetes</taxon>
        <taxon>Actinomycetales</taxon>
        <taxon>Actinomycetaceae</taxon>
        <taxon>Scrofimicrobium</taxon>
    </lineage>
</organism>
<keyword evidence="1" id="KW-0175">Coiled coil</keyword>
<dbReference type="InterPro" id="IPR056003">
    <property type="entry name" value="CT398_CC_hairpin"/>
</dbReference>
<accession>A0A6N7VVP3</accession>
<comment type="caution">
    <text evidence="3">The sequence shown here is derived from an EMBL/GenBank/DDBJ whole genome shotgun (WGS) entry which is preliminary data.</text>
</comment>
<evidence type="ECO:0000313" key="4">
    <source>
        <dbReference type="Proteomes" id="UP000470875"/>
    </source>
</evidence>
<dbReference type="AlphaFoldDB" id="A0A6N7VVP3"/>
<proteinExistence type="predicted"/>
<reference evidence="3 4" key="1">
    <citation type="submission" date="2019-08" db="EMBL/GenBank/DDBJ databases">
        <title>In-depth cultivation of the pig gut microbiome towards novel bacterial diversity and tailored functional studies.</title>
        <authorList>
            <person name="Wylensek D."/>
            <person name="Hitch T.C.A."/>
            <person name="Clavel T."/>
        </authorList>
    </citation>
    <scope>NUCLEOTIDE SEQUENCE [LARGE SCALE GENOMIC DNA]</scope>
    <source>
        <strain evidence="3 4">WB03_NA08</strain>
    </source>
</reference>
<dbReference type="Proteomes" id="UP000470875">
    <property type="component" value="Unassembled WGS sequence"/>
</dbReference>
<dbReference type="SUPFAM" id="SSF57997">
    <property type="entry name" value="Tropomyosin"/>
    <property type="match status" value="1"/>
</dbReference>